<name>A0A0F9DYV1_9ZZZZ</name>
<dbReference type="AlphaFoldDB" id="A0A0F9DYV1"/>
<gene>
    <name evidence="1" type="ORF">LCGC14_2140320</name>
</gene>
<sequence length="121" mass="13086">MTSDNERTTLEAFMAFCDIATAPDYNEEGMRLRDIVVAALTAPLAEATCPHDATVLQRRCAVCFTVVTDVADCTDDHRCQYHNEHGMCGLCIVVDCDGYDGCGHTQPTPIDEPTASPAEAT</sequence>
<accession>A0A0F9DYV1</accession>
<proteinExistence type="predicted"/>
<reference evidence="1" key="1">
    <citation type="journal article" date="2015" name="Nature">
        <title>Complex archaea that bridge the gap between prokaryotes and eukaryotes.</title>
        <authorList>
            <person name="Spang A."/>
            <person name="Saw J.H."/>
            <person name="Jorgensen S.L."/>
            <person name="Zaremba-Niedzwiedzka K."/>
            <person name="Martijn J."/>
            <person name="Lind A.E."/>
            <person name="van Eijk R."/>
            <person name="Schleper C."/>
            <person name="Guy L."/>
            <person name="Ettema T.J."/>
        </authorList>
    </citation>
    <scope>NUCLEOTIDE SEQUENCE</scope>
</reference>
<comment type="caution">
    <text evidence="1">The sequence shown here is derived from an EMBL/GenBank/DDBJ whole genome shotgun (WGS) entry which is preliminary data.</text>
</comment>
<organism evidence="1">
    <name type="scientific">marine sediment metagenome</name>
    <dbReference type="NCBI Taxonomy" id="412755"/>
    <lineage>
        <taxon>unclassified sequences</taxon>
        <taxon>metagenomes</taxon>
        <taxon>ecological metagenomes</taxon>
    </lineage>
</organism>
<evidence type="ECO:0000313" key="1">
    <source>
        <dbReference type="EMBL" id="KKL66904.1"/>
    </source>
</evidence>
<dbReference type="EMBL" id="LAZR01027055">
    <property type="protein sequence ID" value="KKL66904.1"/>
    <property type="molecule type" value="Genomic_DNA"/>
</dbReference>
<protein>
    <submittedName>
        <fullName evidence="1">Uncharacterized protein</fullName>
    </submittedName>
</protein>